<dbReference type="PATRIC" id="fig|1125712.3.peg.828"/>
<dbReference type="EMBL" id="AWEZ01000030">
    <property type="protein sequence ID" value="ERL09319.1"/>
    <property type="molecule type" value="Genomic_DNA"/>
</dbReference>
<accession>U2T8G4</accession>
<proteinExistence type="predicted"/>
<comment type="caution">
    <text evidence="1">The sequence shown here is derived from an EMBL/GenBank/DDBJ whole genome shotgun (WGS) entry which is preliminary data.</text>
</comment>
<sequence length="186" mass="19736">MPMPEQPHTLVVRPQIPMALLVGVPWCAALGVVDALRAMGATDVGIAWPHDVVVGGALALSLAARGGYDDRGMFVRLALAAAGDVPRPSRSLLGRVDRAIAARLGVWERGVAAHGPQAGPLAPFLSEYFDLVHLMGRPVEVVHPNGRVFDRGTLAGIDAWGRAAIRRPDGSELEVAPEQARLRAVR</sequence>
<dbReference type="InterPro" id="IPR045864">
    <property type="entry name" value="aa-tRNA-synth_II/BPL/LPL"/>
</dbReference>
<dbReference type="Gene3D" id="3.30.930.10">
    <property type="entry name" value="Bira Bifunctional Protein, Domain 2"/>
    <property type="match status" value="1"/>
</dbReference>
<dbReference type="SUPFAM" id="SSF55681">
    <property type="entry name" value="Class II aaRS and biotin synthetases"/>
    <property type="match status" value="1"/>
</dbReference>
<dbReference type="STRING" id="1125712.HMPREF1316_1891"/>
<evidence type="ECO:0000313" key="2">
    <source>
        <dbReference type="Proteomes" id="UP000016638"/>
    </source>
</evidence>
<organism evidence="1 2">
    <name type="scientific">Olsenella profusa F0195</name>
    <dbReference type="NCBI Taxonomy" id="1125712"/>
    <lineage>
        <taxon>Bacteria</taxon>
        <taxon>Bacillati</taxon>
        <taxon>Actinomycetota</taxon>
        <taxon>Coriobacteriia</taxon>
        <taxon>Coriobacteriales</taxon>
        <taxon>Atopobiaceae</taxon>
        <taxon>Olsenella</taxon>
    </lineage>
</organism>
<evidence type="ECO:0000313" key="1">
    <source>
        <dbReference type="EMBL" id="ERL09319.1"/>
    </source>
</evidence>
<reference evidence="1 2" key="1">
    <citation type="submission" date="2013-08" db="EMBL/GenBank/DDBJ databases">
        <authorList>
            <person name="Durkin A.S."/>
            <person name="Haft D.R."/>
            <person name="McCorrison J."/>
            <person name="Torralba M."/>
            <person name="Gillis M."/>
            <person name="Haft D.H."/>
            <person name="Methe B."/>
            <person name="Sutton G."/>
            <person name="Nelson K.E."/>
        </authorList>
    </citation>
    <scope>NUCLEOTIDE SEQUENCE [LARGE SCALE GENOMIC DNA]</scope>
    <source>
        <strain evidence="1 2">F0195</strain>
    </source>
</reference>
<dbReference type="AlphaFoldDB" id="U2T8G4"/>
<dbReference type="Proteomes" id="UP000016638">
    <property type="component" value="Unassembled WGS sequence"/>
</dbReference>
<keyword evidence="2" id="KW-1185">Reference proteome</keyword>
<gene>
    <name evidence="1" type="ORF">HMPREF1316_1891</name>
</gene>
<name>U2T8G4_9ACTN</name>
<protein>
    <submittedName>
        <fullName evidence="1">Uncharacterized protein</fullName>
    </submittedName>
</protein>
<dbReference type="eggNOG" id="COG0340">
    <property type="taxonomic scope" value="Bacteria"/>
</dbReference>